<dbReference type="InterPro" id="IPR038109">
    <property type="entry name" value="DNA_bind_recomb_sf"/>
</dbReference>
<evidence type="ECO:0000256" key="1">
    <source>
        <dbReference type="ARBA" id="ARBA00023125"/>
    </source>
</evidence>
<dbReference type="PROSITE" id="PS51737">
    <property type="entry name" value="RECOMBINASE_DNA_BIND"/>
    <property type="match status" value="1"/>
</dbReference>
<dbReference type="SMART" id="SM00857">
    <property type="entry name" value="Resolvase"/>
    <property type="match status" value="1"/>
</dbReference>
<dbReference type="Pfam" id="PF00239">
    <property type="entry name" value="Resolvase"/>
    <property type="match status" value="1"/>
</dbReference>
<evidence type="ECO:0000256" key="2">
    <source>
        <dbReference type="ARBA" id="ARBA00023172"/>
    </source>
</evidence>
<accession>A0ABQ3TUV5</accession>
<protein>
    <recommendedName>
        <fullName evidence="3">Recombinase domain-containing protein</fullName>
    </recommendedName>
</protein>
<dbReference type="Gene3D" id="3.90.1750.20">
    <property type="entry name" value="Putative Large Serine Recombinase, Chain B, Domain 2"/>
    <property type="match status" value="1"/>
</dbReference>
<dbReference type="RefSeq" id="WP_236256423.1">
    <property type="nucleotide sequence ID" value="NZ_BNEK01000003.1"/>
</dbReference>
<evidence type="ECO:0000313" key="5">
    <source>
        <dbReference type="Proteomes" id="UP001054854"/>
    </source>
</evidence>
<dbReference type="InterPro" id="IPR050639">
    <property type="entry name" value="SSR_resolvase"/>
</dbReference>
<dbReference type="CDD" id="cd00338">
    <property type="entry name" value="Ser_Recombinase"/>
    <property type="match status" value="1"/>
</dbReference>
<dbReference type="Pfam" id="PF07508">
    <property type="entry name" value="Recombinase"/>
    <property type="match status" value="1"/>
</dbReference>
<dbReference type="Pfam" id="PF13408">
    <property type="entry name" value="Zn_ribbon_recom"/>
    <property type="match status" value="1"/>
</dbReference>
<dbReference type="PANTHER" id="PTHR30461">
    <property type="entry name" value="DNA-INVERTASE FROM LAMBDOID PROPHAGE"/>
    <property type="match status" value="1"/>
</dbReference>
<evidence type="ECO:0000313" key="4">
    <source>
        <dbReference type="EMBL" id="GHJ27119.1"/>
    </source>
</evidence>
<keyword evidence="5" id="KW-1185">Reference proteome</keyword>
<comment type="caution">
    <text evidence="4">The sequence shown here is derived from an EMBL/GenBank/DDBJ whole genome shotgun (WGS) entry which is preliminary data.</text>
</comment>
<organism evidence="4 5">
    <name type="scientific">Streptomyces hygroscopicus</name>
    <dbReference type="NCBI Taxonomy" id="1912"/>
    <lineage>
        <taxon>Bacteria</taxon>
        <taxon>Bacillati</taxon>
        <taxon>Actinomycetota</taxon>
        <taxon>Actinomycetes</taxon>
        <taxon>Kitasatosporales</taxon>
        <taxon>Streptomycetaceae</taxon>
        <taxon>Streptomyces</taxon>
        <taxon>Streptomyces violaceusniger group</taxon>
    </lineage>
</organism>
<name>A0ABQ3TUV5_STRHY</name>
<keyword evidence="1" id="KW-0238">DNA-binding</keyword>
<dbReference type="InterPro" id="IPR011109">
    <property type="entry name" value="DNA_bind_recombinase_dom"/>
</dbReference>
<dbReference type="EMBL" id="BNEK01000003">
    <property type="protein sequence ID" value="GHJ27119.1"/>
    <property type="molecule type" value="Genomic_DNA"/>
</dbReference>
<dbReference type="Proteomes" id="UP001054854">
    <property type="component" value="Unassembled WGS sequence"/>
</dbReference>
<sequence>MAKLRVLGGVRQSVTQDNSVSVESQKREVIHWTAAPSLNAEVVGWAIDTDVSGSIDPFKRPELSPWLTERVGEWDVLCAPRIDRLSRKLTHFSQLLDWAEDNGKYVATADGMLNTRAPGGATIAKVMAVFAEEELRKIRGNIQNGMLTLRELARWMGGPHPFGYISYDTGDDHKRLKPEETYAPILREICKRVTDGESTYALADDFNARGLLVWSDHLRVLKGKEPTGVRWKPAVIARTIQKPICAGYLTFNGEVWENEEGEPTVIADPPILTLAEWEGAVSAISGRTRQKNIRRRDTTCQLTGIALCGCCGTRMVCHHVTKTLKSGAEKQYRDYTCTAKNRAVECADVARIPEKTLEGLFEGFLMHHLGDLPEVQKRVDPGESHAAELLRLKDRRAMLDSEDEEGMYDDDRESYHRKRKNLNRKIAELEAKPVRPARTWYEKTGRTWRDMWAVMATKDQREYLAERNVKVFVFKNAKGPHSGPGVVIRFGELKEFATAAGLDASEVAALDEVHWNTPDHWANPGEWSQEIASGELPPIPAVLTDAAFDQWEQRNSEKVSV</sequence>
<dbReference type="InterPro" id="IPR036162">
    <property type="entry name" value="Resolvase-like_N_sf"/>
</dbReference>
<dbReference type="InterPro" id="IPR025827">
    <property type="entry name" value="Zn_ribbon_recom_dom"/>
</dbReference>
<dbReference type="PANTHER" id="PTHR30461:SF2">
    <property type="entry name" value="SERINE RECOMBINASE PINE-RELATED"/>
    <property type="match status" value="1"/>
</dbReference>
<evidence type="ECO:0000259" key="3">
    <source>
        <dbReference type="PROSITE" id="PS51737"/>
    </source>
</evidence>
<dbReference type="SUPFAM" id="SSF53041">
    <property type="entry name" value="Resolvase-like"/>
    <property type="match status" value="1"/>
</dbReference>
<feature type="domain" description="Recombinase" evidence="3">
    <location>
        <begin position="161"/>
        <end position="290"/>
    </location>
</feature>
<dbReference type="InterPro" id="IPR006119">
    <property type="entry name" value="Resolv_N"/>
</dbReference>
<dbReference type="Gene3D" id="3.40.50.1390">
    <property type="entry name" value="Resolvase, N-terminal catalytic domain"/>
    <property type="match status" value="1"/>
</dbReference>
<proteinExistence type="predicted"/>
<reference evidence="4" key="1">
    <citation type="submission" date="2024-05" db="EMBL/GenBank/DDBJ databases">
        <title>Whole genome shotgun sequence of Streptomyces hygroscopicus NBRC 113678.</title>
        <authorList>
            <person name="Komaki H."/>
            <person name="Tamura T."/>
        </authorList>
    </citation>
    <scope>NUCLEOTIDE SEQUENCE</scope>
    <source>
        <strain evidence="4">N11-34</strain>
    </source>
</reference>
<gene>
    <name evidence="4" type="ORF">TPA0910_15520</name>
</gene>
<keyword evidence="2" id="KW-0233">DNA recombination</keyword>